<dbReference type="Gene3D" id="3.30.300.20">
    <property type="match status" value="1"/>
</dbReference>
<proteinExistence type="predicted"/>
<gene>
    <name evidence="1" type="ORF">WN985_25235</name>
</gene>
<name>A0ABZ3BMW9_BURPY</name>
<dbReference type="EMBL" id="CP150850">
    <property type="protein sequence ID" value="WZW55867.1"/>
    <property type="molecule type" value="Genomic_DNA"/>
</dbReference>
<dbReference type="Pfam" id="PF02566">
    <property type="entry name" value="OsmC"/>
    <property type="match status" value="1"/>
</dbReference>
<reference evidence="1 2" key="1">
    <citation type="submission" date="2024-04" db="EMBL/GenBank/DDBJ databases">
        <title>Biological Control Activity of Plant Growth Promoting Rhizobacteria Burkholderia pyrrocinia BX1 against Tobacco black shank Introduction Tobacco black shank (TBS) caused by the oomycete Phytophthora. nicotianae (P. nicotianae) has become a destructive soil.</title>
        <authorList>
            <person name="Liu X."/>
            <person name="Shu C."/>
        </authorList>
    </citation>
    <scope>NUCLEOTIDE SEQUENCE [LARGE SCALE GENOMIC DNA]</scope>
    <source>
        <strain evidence="1 2">BX1</strain>
    </source>
</reference>
<sequence length="137" mass="15099">MSLIHAAAVLDADAPDYVVQLQAGTHALTGDEAPREGGQDRGPAPYEFVLAGLAQCTAATLRMYMQRKSWPAARIDVRTELHADREGLQYVRRVVTLDGPLDGPLDDAQRQRLAEICEKTPVTQFIKRGTRIETTLN</sequence>
<organism evidence="1 2">
    <name type="scientific">Burkholderia pyrrocinia</name>
    <name type="common">Pseudomonas pyrrocinia</name>
    <dbReference type="NCBI Taxonomy" id="60550"/>
    <lineage>
        <taxon>Bacteria</taxon>
        <taxon>Pseudomonadati</taxon>
        <taxon>Pseudomonadota</taxon>
        <taxon>Betaproteobacteria</taxon>
        <taxon>Burkholderiales</taxon>
        <taxon>Burkholderiaceae</taxon>
        <taxon>Burkholderia</taxon>
        <taxon>Burkholderia cepacia complex</taxon>
    </lineage>
</organism>
<dbReference type="RefSeq" id="WP_342309861.1">
    <property type="nucleotide sequence ID" value="NZ_CP150850.1"/>
</dbReference>
<evidence type="ECO:0000313" key="2">
    <source>
        <dbReference type="Proteomes" id="UP001484179"/>
    </source>
</evidence>
<evidence type="ECO:0000313" key="1">
    <source>
        <dbReference type="EMBL" id="WZW55867.1"/>
    </source>
</evidence>
<accession>A0ABZ3BMW9</accession>
<dbReference type="Proteomes" id="UP001484179">
    <property type="component" value="Chromosome 2"/>
</dbReference>
<protein>
    <submittedName>
        <fullName evidence="1">OsmC family protein</fullName>
    </submittedName>
</protein>
<dbReference type="InterPro" id="IPR003718">
    <property type="entry name" value="OsmC/Ohr_fam"/>
</dbReference>
<dbReference type="PANTHER" id="PTHR39624:SF2">
    <property type="entry name" value="OSMC-LIKE PROTEIN"/>
    <property type="match status" value="1"/>
</dbReference>
<dbReference type="PANTHER" id="PTHR39624">
    <property type="entry name" value="PROTEIN INVOLVED IN RIMO-MEDIATED BETA-METHYLTHIOLATION OF RIBOSOMAL PROTEIN S12 YCAO"/>
    <property type="match status" value="1"/>
</dbReference>
<keyword evidence="2" id="KW-1185">Reference proteome</keyword>
<dbReference type="SUPFAM" id="SSF82784">
    <property type="entry name" value="OsmC-like"/>
    <property type="match status" value="1"/>
</dbReference>
<dbReference type="InterPro" id="IPR036102">
    <property type="entry name" value="OsmC/Ohrsf"/>
</dbReference>
<dbReference type="InterPro" id="IPR015946">
    <property type="entry name" value="KH_dom-like_a/b"/>
</dbReference>